<dbReference type="InterPro" id="IPR003599">
    <property type="entry name" value="Ig_sub"/>
</dbReference>
<feature type="domain" description="Ig-like" evidence="3">
    <location>
        <begin position="632"/>
        <end position="704"/>
    </location>
</feature>
<feature type="domain" description="Ig-like" evidence="3">
    <location>
        <begin position="517"/>
        <end position="608"/>
    </location>
</feature>
<keyword evidence="2" id="KW-1133">Transmembrane helix</keyword>
<dbReference type="SUPFAM" id="SSF47113">
    <property type="entry name" value="Histone-fold"/>
    <property type="match status" value="1"/>
</dbReference>
<comment type="caution">
    <text evidence="5">The sequence shown here is derived from an EMBL/GenBank/DDBJ whole genome shotgun (WGS) entry which is preliminary data.</text>
</comment>
<evidence type="ECO:0008006" key="7">
    <source>
        <dbReference type="Google" id="ProtNLM"/>
    </source>
</evidence>
<feature type="domain" description="Ig-like" evidence="3">
    <location>
        <begin position="194"/>
        <end position="309"/>
    </location>
</feature>
<dbReference type="GO" id="GO:0046982">
    <property type="term" value="F:protein heterodimerization activity"/>
    <property type="evidence" value="ECO:0007669"/>
    <property type="project" value="InterPro"/>
</dbReference>
<dbReference type="PROSITE" id="PS50853">
    <property type="entry name" value="FN3"/>
    <property type="match status" value="1"/>
</dbReference>
<reference evidence="5 6" key="1">
    <citation type="journal article" date="2019" name="Philos. Trans. R. Soc. Lond., B, Biol. Sci.">
        <title>Ant behaviour and brain gene expression of defending hosts depend on the ecological success of the intruding social parasite.</title>
        <authorList>
            <person name="Kaur R."/>
            <person name="Stoldt M."/>
            <person name="Jongepier E."/>
            <person name="Feldmeyer B."/>
            <person name="Menzel F."/>
            <person name="Bornberg-Bauer E."/>
            <person name="Foitzik S."/>
        </authorList>
    </citation>
    <scope>NUCLEOTIDE SEQUENCE [LARGE SCALE GENOMIC DNA]</scope>
    <source>
        <tissue evidence="5">Whole body</tissue>
    </source>
</reference>
<proteinExistence type="predicted"/>
<evidence type="ECO:0000256" key="1">
    <source>
        <dbReference type="SAM" id="MobiDB-lite"/>
    </source>
</evidence>
<dbReference type="SMART" id="SM00409">
    <property type="entry name" value="IG"/>
    <property type="match status" value="4"/>
</dbReference>
<dbReference type="Pfam" id="PF13927">
    <property type="entry name" value="Ig_3"/>
    <property type="match status" value="2"/>
</dbReference>
<dbReference type="AlphaFoldDB" id="A0A4S2JNB0"/>
<dbReference type="InterPro" id="IPR003598">
    <property type="entry name" value="Ig_sub2"/>
</dbReference>
<organism evidence="5 6">
    <name type="scientific">Temnothorax longispinosus</name>
    <dbReference type="NCBI Taxonomy" id="300112"/>
    <lineage>
        <taxon>Eukaryota</taxon>
        <taxon>Metazoa</taxon>
        <taxon>Ecdysozoa</taxon>
        <taxon>Arthropoda</taxon>
        <taxon>Hexapoda</taxon>
        <taxon>Insecta</taxon>
        <taxon>Pterygota</taxon>
        <taxon>Neoptera</taxon>
        <taxon>Endopterygota</taxon>
        <taxon>Hymenoptera</taxon>
        <taxon>Apocrita</taxon>
        <taxon>Aculeata</taxon>
        <taxon>Formicoidea</taxon>
        <taxon>Formicidae</taxon>
        <taxon>Myrmicinae</taxon>
        <taxon>Temnothorax</taxon>
    </lineage>
</organism>
<feature type="domain" description="Fibronectin type-III" evidence="4">
    <location>
        <begin position="744"/>
        <end position="844"/>
    </location>
</feature>
<dbReference type="SMART" id="SM00060">
    <property type="entry name" value="FN3"/>
    <property type="match status" value="1"/>
</dbReference>
<protein>
    <recommendedName>
        <fullName evidence="7">Neural cell adhesion molecule 2</fullName>
    </recommendedName>
</protein>
<keyword evidence="2" id="KW-0472">Membrane</keyword>
<dbReference type="SMART" id="SM00408">
    <property type="entry name" value="IGc2"/>
    <property type="match status" value="2"/>
</dbReference>
<accession>A0A4S2JNB0</accession>
<dbReference type="InterPro" id="IPR013783">
    <property type="entry name" value="Ig-like_fold"/>
</dbReference>
<dbReference type="InterPro" id="IPR036179">
    <property type="entry name" value="Ig-like_dom_sf"/>
</dbReference>
<dbReference type="InterPro" id="IPR013106">
    <property type="entry name" value="Ig_V-set"/>
</dbReference>
<dbReference type="Proteomes" id="UP000310200">
    <property type="component" value="Unassembled WGS sequence"/>
</dbReference>
<dbReference type="Pfam" id="PF07686">
    <property type="entry name" value="V-set"/>
    <property type="match status" value="1"/>
</dbReference>
<feature type="domain" description="Ig-like" evidence="3">
    <location>
        <begin position="327"/>
        <end position="407"/>
    </location>
</feature>
<dbReference type="InterPro" id="IPR009072">
    <property type="entry name" value="Histone-fold"/>
</dbReference>
<sequence length="1279" mass="143595">MGVAHAPKSGRSNVEVPKEKEEEVAYTGKIWRGTRKIVSEGKRGGEEKRGKRKMMARFRERATADDGEESGEARGEKAEPRFSRFIPRIWIHSVGQPANLVGRRATLYSNARIFIRFLATKRARFRTEETPHVSMGRKGARAEPTCSLPFVNELLRAYGHSSPGINYIVSLTPPSSVMNLRAHVNAEFECARDPGCLPISDVSAVAGFKARIPCDIDPPIKDEMVIMVFWYKDEKDSEPIYRMDVRGRKLVQARLWSDPYVFGERAVMKTDVKPAELEIDPLESTDGGIYRCRVDFKNSPTKNQKINLTVIVPPKKPVIYTDTKRTPAQILETFNEGSEKFLLCEVIGGTPPPRVTWYLNDKVLDDTYTYMHDVTTNRLDIPSVTREFLRSRLICKATNTQLMTPLTSEVIIDMNLKPLVVNITNKLFHLSAYKTYDIECETSGAKPGVIFSWYKGTHHVRHMARTFSDNPNITKSVLSYVPTIEDDGKFLTCRVENSIVPNSGLEDKWRLLVYYAPRVSIKLGSSLRANDINEGDDVYFECDVQANPKSYKLLWFKDGKELHQNATAGIILPGGQSLVLQSVTKSSAGEYSCMAVNVEGKSMSRPVTLEVMYAPICKDGSSTQVVGALKHETISLVCGVQSKPPPTTFHWTFNNSGELMSVPATRYAQVKPLSLITSHWHGSRLNYTPENDMDYGTVACWARNRIGAQRTPCLFQIIVAGKPYPLQNCTALQSTTGPYAYRMGHEDFKATDSRDSDSLIVRCSEGFDGGLPLTNYELEVYSEESVYHVNTIYLNHTDRSGSSGPVFEVSGLEPGRNYRLHLYAVNAKGRSDPVVLEPVTLKGVAMYTTGRGISDETTDYSLLVACFAGGVTAICILIVGITLTLYRRNHPTMHQTMKTQAVEPVQYEGKEDRPAAPPATNGAHRDNLKEQINADVPDDDPDVIPSKTAERRPDIFEPGYASGKSSERAKDFRCLEDLDYPSPSSVLHAKDSWIYPNGYAERTERCLSPMRPSTLPVHRTHDIYTRSLRVQESCQPYAISGKAQAALSAVVESILEECLQDAKNLATLAGKSCVTPEEMEKALRKLCLRLNVQPSTPSKQKVNTQREDLMVPISGTLSTDCPRFVDHPPKILIFIPRVVRVARTRKGIRNDSGLETDGQDVSGSWWRETRRGTVETENVKMAPYFIAAQLYWGINHIRNNRAHRVTVYAPATFYWTERPLVSAILDSKVHRRRAYQPAEQHSPKRGRDIAIGDIEKLFFLRRIKLIMVIIEMFKTSVEE</sequence>
<evidence type="ECO:0000256" key="2">
    <source>
        <dbReference type="SAM" id="Phobius"/>
    </source>
</evidence>
<dbReference type="PROSITE" id="PS50835">
    <property type="entry name" value="IG_LIKE"/>
    <property type="match status" value="5"/>
</dbReference>
<dbReference type="Pfam" id="PF00041">
    <property type="entry name" value="fn3"/>
    <property type="match status" value="1"/>
</dbReference>
<dbReference type="PANTHER" id="PTHR23278">
    <property type="entry name" value="SIDESTEP PROTEIN"/>
    <property type="match status" value="1"/>
</dbReference>
<feature type="transmembrane region" description="Helical" evidence="2">
    <location>
        <begin position="860"/>
        <end position="886"/>
    </location>
</feature>
<feature type="region of interest" description="Disordered" evidence="1">
    <location>
        <begin position="1"/>
        <end position="22"/>
    </location>
</feature>
<keyword evidence="2" id="KW-0812">Transmembrane</keyword>
<dbReference type="EMBL" id="QBLH01003521">
    <property type="protein sequence ID" value="TGZ37652.1"/>
    <property type="molecule type" value="Genomic_DNA"/>
</dbReference>
<keyword evidence="6" id="KW-1185">Reference proteome</keyword>
<dbReference type="SUPFAM" id="SSF49265">
    <property type="entry name" value="Fibronectin type III"/>
    <property type="match status" value="1"/>
</dbReference>
<dbReference type="InterPro" id="IPR036116">
    <property type="entry name" value="FN3_sf"/>
</dbReference>
<dbReference type="PANTHER" id="PTHR23278:SF28">
    <property type="entry name" value="SIDESTEP IV, ISOFORM C"/>
    <property type="match status" value="1"/>
</dbReference>
<dbReference type="InterPro" id="IPR003961">
    <property type="entry name" value="FN3_dom"/>
</dbReference>
<dbReference type="InterPro" id="IPR007110">
    <property type="entry name" value="Ig-like_dom"/>
</dbReference>
<gene>
    <name evidence="5" type="ORF">DBV15_03361</name>
</gene>
<feature type="domain" description="Ig-like" evidence="3">
    <location>
        <begin position="418"/>
        <end position="512"/>
    </location>
</feature>
<dbReference type="Gene3D" id="2.60.40.10">
    <property type="entry name" value="Immunoglobulins"/>
    <property type="match status" value="6"/>
</dbReference>
<feature type="compositionally biased region" description="Basic and acidic residues" evidence="1">
    <location>
        <begin position="37"/>
        <end position="49"/>
    </location>
</feature>
<feature type="region of interest" description="Disordered" evidence="1">
    <location>
        <begin position="898"/>
        <end position="968"/>
    </location>
</feature>
<evidence type="ECO:0000259" key="4">
    <source>
        <dbReference type="PROSITE" id="PS50853"/>
    </source>
</evidence>
<evidence type="ECO:0000259" key="3">
    <source>
        <dbReference type="PROSITE" id="PS50835"/>
    </source>
</evidence>
<dbReference type="CDD" id="cd00076">
    <property type="entry name" value="HFD_SF"/>
    <property type="match status" value="1"/>
</dbReference>
<evidence type="ECO:0000313" key="5">
    <source>
        <dbReference type="EMBL" id="TGZ37652.1"/>
    </source>
</evidence>
<name>A0A4S2JNB0_9HYME</name>
<feature type="region of interest" description="Disordered" evidence="1">
    <location>
        <begin position="37"/>
        <end position="78"/>
    </location>
</feature>
<dbReference type="SUPFAM" id="SSF48726">
    <property type="entry name" value="Immunoglobulin"/>
    <property type="match status" value="5"/>
</dbReference>
<dbReference type="CDD" id="cd00063">
    <property type="entry name" value="FN3"/>
    <property type="match status" value="1"/>
</dbReference>
<dbReference type="STRING" id="300112.A0A4S2JNB0"/>
<evidence type="ECO:0000313" key="6">
    <source>
        <dbReference type="Proteomes" id="UP000310200"/>
    </source>
</evidence>